<keyword evidence="6" id="KW-0503">Monooxygenase</keyword>
<accession>A0A0D2FU51</accession>
<keyword evidence="7" id="KW-0349">Heme</keyword>
<protein>
    <recommendedName>
        <fullName evidence="11">Cytochrome P450</fullName>
    </recommendedName>
</protein>
<dbReference type="HOGENOM" id="CLU_022195_0_2_1"/>
<evidence type="ECO:0000256" key="7">
    <source>
        <dbReference type="PIRSR" id="PIRSR602401-1"/>
    </source>
</evidence>
<evidence type="ECO:0008006" key="11">
    <source>
        <dbReference type="Google" id="ProtNLM"/>
    </source>
</evidence>
<dbReference type="PANTHER" id="PTHR46206">
    <property type="entry name" value="CYTOCHROME P450"/>
    <property type="match status" value="1"/>
</dbReference>
<dbReference type="GO" id="GO:0005506">
    <property type="term" value="F:iron ion binding"/>
    <property type="evidence" value="ECO:0007669"/>
    <property type="project" value="InterPro"/>
</dbReference>
<dbReference type="GO" id="GO:0016705">
    <property type="term" value="F:oxidoreductase activity, acting on paired donors, with incorporation or reduction of molecular oxygen"/>
    <property type="evidence" value="ECO:0007669"/>
    <property type="project" value="InterPro"/>
</dbReference>
<reference evidence="9 10" key="1">
    <citation type="submission" date="2015-01" db="EMBL/GenBank/DDBJ databases">
        <title>The Genome Sequence of Rhinocladiella mackenzie CBS 650.93.</title>
        <authorList>
            <consortium name="The Broad Institute Genomics Platform"/>
            <person name="Cuomo C."/>
            <person name="de Hoog S."/>
            <person name="Gorbushina A."/>
            <person name="Stielow B."/>
            <person name="Teixiera M."/>
            <person name="Abouelleil A."/>
            <person name="Chapman S.B."/>
            <person name="Priest M."/>
            <person name="Young S.K."/>
            <person name="Wortman J."/>
            <person name="Nusbaum C."/>
            <person name="Birren B."/>
        </authorList>
    </citation>
    <scope>NUCLEOTIDE SEQUENCE [LARGE SCALE GENOMIC DNA]</scope>
    <source>
        <strain evidence="9 10">CBS 650.93</strain>
    </source>
</reference>
<proteinExistence type="inferred from homology"/>
<dbReference type="RefSeq" id="XP_013272768.1">
    <property type="nucleotide sequence ID" value="XM_013417314.1"/>
</dbReference>
<dbReference type="OrthoDB" id="1844152at2759"/>
<evidence type="ECO:0000256" key="3">
    <source>
        <dbReference type="ARBA" id="ARBA00022723"/>
    </source>
</evidence>
<dbReference type="PRINTS" id="PR00463">
    <property type="entry name" value="EP450I"/>
</dbReference>
<keyword evidence="4" id="KW-0560">Oxidoreductase</keyword>
<dbReference type="GO" id="GO:0004497">
    <property type="term" value="F:monooxygenase activity"/>
    <property type="evidence" value="ECO:0007669"/>
    <property type="project" value="UniProtKB-KW"/>
</dbReference>
<evidence type="ECO:0000256" key="8">
    <source>
        <dbReference type="SAM" id="SignalP"/>
    </source>
</evidence>
<dbReference type="AlphaFoldDB" id="A0A0D2FU51"/>
<keyword evidence="5 7" id="KW-0408">Iron</keyword>
<comment type="similarity">
    <text evidence="2">Belongs to the cytochrome P450 family.</text>
</comment>
<dbReference type="Gene3D" id="1.10.630.10">
    <property type="entry name" value="Cytochrome P450"/>
    <property type="match status" value="1"/>
</dbReference>
<dbReference type="CDD" id="cd11041">
    <property type="entry name" value="CYP503A1-like"/>
    <property type="match status" value="1"/>
</dbReference>
<evidence type="ECO:0000313" key="9">
    <source>
        <dbReference type="EMBL" id="KIX05632.1"/>
    </source>
</evidence>
<evidence type="ECO:0000256" key="1">
    <source>
        <dbReference type="ARBA" id="ARBA00001971"/>
    </source>
</evidence>
<dbReference type="InterPro" id="IPR036396">
    <property type="entry name" value="Cyt_P450_sf"/>
</dbReference>
<evidence type="ECO:0000256" key="6">
    <source>
        <dbReference type="ARBA" id="ARBA00023033"/>
    </source>
</evidence>
<feature type="signal peptide" evidence="8">
    <location>
        <begin position="1"/>
        <end position="21"/>
    </location>
</feature>
<dbReference type="PANTHER" id="PTHR46206:SF6">
    <property type="entry name" value="CYTOCHROME P450 MONOOXYGENASE AN1598-RELATED"/>
    <property type="match status" value="1"/>
</dbReference>
<evidence type="ECO:0000256" key="5">
    <source>
        <dbReference type="ARBA" id="ARBA00023004"/>
    </source>
</evidence>
<keyword evidence="3 7" id="KW-0479">Metal-binding</keyword>
<keyword evidence="8" id="KW-0732">Signal</keyword>
<dbReference type="GO" id="GO:0020037">
    <property type="term" value="F:heme binding"/>
    <property type="evidence" value="ECO:0007669"/>
    <property type="project" value="InterPro"/>
</dbReference>
<evidence type="ECO:0000313" key="10">
    <source>
        <dbReference type="Proteomes" id="UP000053617"/>
    </source>
</evidence>
<dbReference type="InterPro" id="IPR002401">
    <property type="entry name" value="Cyt_P450_E_grp-I"/>
</dbReference>
<dbReference type="VEuPathDB" id="FungiDB:Z518_03604"/>
<dbReference type="EMBL" id="KN847477">
    <property type="protein sequence ID" value="KIX05632.1"/>
    <property type="molecule type" value="Genomic_DNA"/>
</dbReference>
<feature type="binding site" description="axial binding residue" evidence="7">
    <location>
        <position position="444"/>
    </location>
    <ligand>
        <name>heme</name>
        <dbReference type="ChEBI" id="CHEBI:30413"/>
    </ligand>
    <ligandPart>
        <name>Fe</name>
        <dbReference type="ChEBI" id="CHEBI:18248"/>
    </ligandPart>
</feature>
<dbReference type="Pfam" id="PF00067">
    <property type="entry name" value="p450"/>
    <property type="match status" value="1"/>
</dbReference>
<evidence type="ECO:0000256" key="4">
    <source>
        <dbReference type="ARBA" id="ARBA00023002"/>
    </source>
</evidence>
<feature type="chain" id="PRO_5002257968" description="Cytochrome P450" evidence="8">
    <location>
        <begin position="22"/>
        <end position="515"/>
    </location>
</feature>
<gene>
    <name evidence="9" type="ORF">Z518_03604</name>
</gene>
<dbReference type="SUPFAM" id="SSF48264">
    <property type="entry name" value="Cytochrome P450"/>
    <property type="match status" value="1"/>
</dbReference>
<evidence type="ECO:0000256" key="2">
    <source>
        <dbReference type="ARBA" id="ARBA00010617"/>
    </source>
</evidence>
<comment type="cofactor">
    <cofactor evidence="1 7">
        <name>heme</name>
        <dbReference type="ChEBI" id="CHEBI:30413"/>
    </cofactor>
</comment>
<name>A0A0D2FU51_9EURO</name>
<dbReference type="Proteomes" id="UP000053617">
    <property type="component" value="Unassembled WGS sequence"/>
</dbReference>
<keyword evidence="10" id="KW-1185">Reference proteome</keyword>
<organism evidence="9 10">
    <name type="scientific">Rhinocladiella mackenziei CBS 650.93</name>
    <dbReference type="NCBI Taxonomy" id="1442369"/>
    <lineage>
        <taxon>Eukaryota</taxon>
        <taxon>Fungi</taxon>
        <taxon>Dikarya</taxon>
        <taxon>Ascomycota</taxon>
        <taxon>Pezizomycotina</taxon>
        <taxon>Eurotiomycetes</taxon>
        <taxon>Chaetothyriomycetidae</taxon>
        <taxon>Chaetothyriales</taxon>
        <taxon>Herpotrichiellaceae</taxon>
        <taxon>Rhinocladiella</taxon>
    </lineage>
</organism>
<dbReference type="GeneID" id="25291675"/>
<sequence>MIAQAAIGFSLLLLLLAVITGGSNQKYPNVPTLRVKTKEEDIQLYLKDVMELLRVGYQKYSKQGRNYLLDLPKGKYFVASHHYLDEIMRAPPSHVNAPDAQSIMTQTAYTISAPVANDQWHMNVPVRKNLMLALTPSLEIIVAEARAYLDEQIGQPESTSVLASDFAFDIVVRTANRVLFGKQLARDPRWKRVCVEYSEVMFAGANKIRFYPNFLKRIALWFTSDIRTVHKLAEECTFPVISERLEKEQSFRQQGRDDTWEQTKPSDAIQWVIDAAPQSEKTPNAILDRLLHITTATVHTTSFTFLDILHCLSLTKEYTEELRTEITEVFRAEGGWSKQGLTHMAKVDSYVTEVTRWCPMSGLKLARLALKDWTMKDGTLVPKGTIIFLNEKAIYDDEEIFDSPKTFNPWRMYQRRQKEGEAQKHQWVMASPTHLHFGYSKHACPGRFFASNEIKVLIALLIMRYDVSAIGIPGGLAQVAQGYWGDNNRVPIMGVKLELKDRVSDIPTDIRQHFI</sequence>
<dbReference type="InterPro" id="IPR001128">
    <property type="entry name" value="Cyt_P450"/>
</dbReference>
<dbReference type="STRING" id="1442369.A0A0D2FU51"/>